<proteinExistence type="predicted"/>
<evidence type="ECO:0000313" key="1">
    <source>
        <dbReference type="EMBL" id="MCM2675491.1"/>
    </source>
</evidence>
<dbReference type="Proteomes" id="UP001203665">
    <property type="component" value="Unassembled WGS sequence"/>
</dbReference>
<name>A0ABT0XHV8_9BACI</name>
<protein>
    <submittedName>
        <fullName evidence="1">Uncharacterized protein</fullName>
    </submittedName>
</protein>
<evidence type="ECO:0000313" key="2">
    <source>
        <dbReference type="Proteomes" id="UP001203665"/>
    </source>
</evidence>
<gene>
    <name evidence="1" type="ORF">NDM98_08315</name>
</gene>
<comment type="caution">
    <text evidence="1">The sequence shown here is derived from an EMBL/GenBank/DDBJ whole genome shotgun (WGS) entry which is preliminary data.</text>
</comment>
<reference evidence="1" key="1">
    <citation type="submission" date="2022-06" db="EMBL/GenBank/DDBJ databases">
        <title>Alkalicoccobacillus porphyridii sp. nov., isolated from a marine red alga, Porphyridium purpureum and reclassification of Shouchella plakortidis and Shouchella gibsonii as Alkalicoccobacillus plakortidis comb. nov. and Alkalicoccobacillus gibsonii comb. nov.</title>
        <authorList>
            <person name="Kim K.H."/>
            <person name="Lee J.K."/>
            <person name="Han D.M."/>
            <person name="Baek J.H."/>
            <person name="Jeon C.O."/>
        </authorList>
    </citation>
    <scope>NUCLEOTIDE SEQUENCE</scope>
    <source>
        <strain evidence="1">DSM 19153</strain>
    </source>
</reference>
<dbReference type="EMBL" id="JAMQJY010000001">
    <property type="protein sequence ID" value="MCM2675491.1"/>
    <property type="molecule type" value="Genomic_DNA"/>
</dbReference>
<organism evidence="1 2">
    <name type="scientific">Alkalicoccobacillus plakortidis</name>
    <dbReference type="NCBI Taxonomy" id="444060"/>
    <lineage>
        <taxon>Bacteria</taxon>
        <taxon>Bacillati</taxon>
        <taxon>Bacillota</taxon>
        <taxon>Bacilli</taxon>
        <taxon>Bacillales</taxon>
        <taxon>Bacillaceae</taxon>
        <taxon>Alkalicoccobacillus</taxon>
    </lineage>
</organism>
<keyword evidence="2" id="KW-1185">Reference proteome</keyword>
<accession>A0ABT0XHV8</accession>
<dbReference type="RefSeq" id="WP_251606243.1">
    <property type="nucleotide sequence ID" value="NZ_JAMQJY010000001.1"/>
</dbReference>
<sequence>MRTSSHISYRLGLSQRDNKKKPMINEFINEVINAKYGKSNRDISFFYSVRILIEKGYLDTEIFKKEINGILKHKKQDYVSSTYRLFNYGYWEFTDSQFEHISKSSYNEFKNGNLEIFDYTNGLKYFLYYHKKGLIKNTILEIEEDFYIGLKKAKKISKPRNFIPPFDIEDPSFEDALNRMSIKVKEYNEDLKNEKIEDEAIALFNLLPTQSDTFFNKIYQEEYRGLLSQPFFKFISSDVLYEKITSLENKDKMNLIKLISNCPYYGRLVSDKEEEKTLTNLIIKLEKYYDGRNKSMALSNSLIHDIIKSFKDYISVIKVKKER</sequence>